<evidence type="ECO:0000313" key="3">
    <source>
        <dbReference type="EMBL" id="MDE5418527.1"/>
    </source>
</evidence>
<gene>
    <name evidence="3" type="ORF">L3049_10955</name>
</gene>
<name>A0ABT5VUP0_9BACT</name>
<dbReference type="RefSeq" id="WP_275109853.1">
    <property type="nucleotide sequence ID" value="NZ_JAKJSC010000001.1"/>
</dbReference>
<dbReference type="Proteomes" id="UP001528920">
    <property type="component" value="Unassembled WGS sequence"/>
</dbReference>
<protein>
    <submittedName>
        <fullName evidence="3">Response regulator</fullName>
    </submittedName>
</protein>
<feature type="domain" description="Response regulatory" evidence="2">
    <location>
        <begin position="9"/>
        <end position="140"/>
    </location>
</feature>
<evidence type="ECO:0000313" key="4">
    <source>
        <dbReference type="Proteomes" id="UP001528920"/>
    </source>
</evidence>
<accession>A0ABT5VUP0</accession>
<dbReference type="PROSITE" id="PS50110">
    <property type="entry name" value="RESPONSE_REGULATORY"/>
    <property type="match status" value="1"/>
</dbReference>
<reference evidence="3 4" key="1">
    <citation type="submission" date="2022-01" db="EMBL/GenBank/DDBJ databases">
        <title>Labilibaculum sp. nov, a marine bacterium isolated from Antarctica.</title>
        <authorList>
            <person name="Dai W."/>
        </authorList>
    </citation>
    <scope>NUCLEOTIDE SEQUENCE [LARGE SCALE GENOMIC DNA]</scope>
    <source>
        <strain evidence="3 4">DW002</strain>
    </source>
</reference>
<evidence type="ECO:0000256" key="1">
    <source>
        <dbReference type="PROSITE-ProRule" id="PRU00169"/>
    </source>
</evidence>
<proteinExistence type="predicted"/>
<dbReference type="InterPro" id="IPR011006">
    <property type="entry name" value="CheY-like_superfamily"/>
</dbReference>
<comment type="caution">
    <text evidence="3">The sequence shown here is derived from an EMBL/GenBank/DDBJ whole genome shotgun (WGS) entry which is preliminary data.</text>
</comment>
<dbReference type="SUPFAM" id="SSF52172">
    <property type="entry name" value="CheY-like"/>
    <property type="match status" value="1"/>
</dbReference>
<keyword evidence="1" id="KW-0597">Phosphoprotein</keyword>
<dbReference type="InterPro" id="IPR001789">
    <property type="entry name" value="Sig_transdc_resp-reg_receiver"/>
</dbReference>
<feature type="modified residue" description="4-aspartylphosphate" evidence="1">
    <location>
        <position position="70"/>
    </location>
</feature>
<dbReference type="EMBL" id="JAKJSC010000001">
    <property type="protein sequence ID" value="MDE5418527.1"/>
    <property type="molecule type" value="Genomic_DNA"/>
</dbReference>
<dbReference type="PANTHER" id="PTHR44520:SF2">
    <property type="entry name" value="RESPONSE REGULATOR RCP1"/>
    <property type="match status" value="1"/>
</dbReference>
<dbReference type="SMART" id="SM00448">
    <property type="entry name" value="REC"/>
    <property type="match status" value="1"/>
</dbReference>
<dbReference type="Gene3D" id="3.40.50.2300">
    <property type="match status" value="1"/>
</dbReference>
<organism evidence="3 4">
    <name type="scientific">Paralabilibaculum antarcticum</name>
    <dbReference type="NCBI Taxonomy" id="2912572"/>
    <lineage>
        <taxon>Bacteria</taxon>
        <taxon>Pseudomonadati</taxon>
        <taxon>Bacteroidota</taxon>
        <taxon>Bacteroidia</taxon>
        <taxon>Marinilabiliales</taxon>
        <taxon>Marinifilaceae</taxon>
        <taxon>Paralabilibaculum</taxon>
    </lineage>
</organism>
<dbReference type="Pfam" id="PF00072">
    <property type="entry name" value="Response_reg"/>
    <property type="match status" value="1"/>
</dbReference>
<sequence length="147" mass="17044">MKKYNGLNCILLIDDEESNNYLHQMIIKHAKIDTFVQVTYDGIEALEFLTCSGRYQEAKEYPQPGIIFLDINMPKMNGWEFLEEYVKLPEEQKGKIVMAMLTSSLNQDDIDKSEENNNLKGFISKPLTSKKLMDVVNNNFQIVKENK</sequence>
<dbReference type="PANTHER" id="PTHR44520">
    <property type="entry name" value="RESPONSE REGULATOR RCP1-RELATED"/>
    <property type="match status" value="1"/>
</dbReference>
<evidence type="ECO:0000259" key="2">
    <source>
        <dbReference type="PROSITE" id="PS50110"/>
    </source>
</evidence>
<keyword evidence="4" id="KW-1185">Reference proteome</keyword>
<dbReference type="InterPro" id="IPR052893">
    <property type="entry name" value="TCS_response_regulator"/>
</dbReference>